<name>A0ABR7X3W2_9SPHI</name>
<sequence length="598" mass="66532">MPPTIPFLNFSLSKVLTGEQDNFAKAKIKIAYVMLMFALVKIVITIPIAIMHHQHIQAIRSGGIFLIFFTCLKYLLYKPQHMRAIAHVVLITGLLIIWSNLVFVVQQLNIVTVQVVVTTVLCSFYLIGNRTAVVYATLCILPVFLFMIITRHSNAVVIIPPQQVVSPVYEIIVFLNFVSIAVINYLFYKAYENSVIEKDELNAQLAVKVAEVKALADSKSMFLSSMSHELRTPLNAVIGITDLLKGSASAEQHENLEILEFSTISLLSMVNDILDYHKSENDKIELEAIPVNLPELLSKIFSTLRLKANEKNLRLVVNTDERLNTICVVSDPTRLTQIIYNLVGNAIKFTKKGRVELNVKLTETTTEHIQVQFVVKDTGIGIPQSKFESIFEPFSQASTDTTRHFGGTGLGLAIVKKLLLLFNSSINVKSEVGKGCEFSFSINFSVTEAIVSKPKIPGTALKMAHLNVLIAEDNSINAMLLEKMLINWGIKTYWAANGQEVVKKLKTETIDLILMDLQMPLMDGYETALTIRSLDDPIKSNIPIIALTASISGDIYPQVIAAGMQDYLSKPYEAVALYEKLERLAASNKTNLKPVISI</sequence>
<organism evidence="9 10">
    <name type="scientific">Mucilaginibacter rigui</name>
    <dbReference type="NCBI Taxonomy" id="534635"/>
    <lineage>
        <taxon>Bacteria</taxon>
        <taxon>Pseudomonadati</taxon>
        <taxon>Bacteroidota</taxon>
        <taxon>Sphingobacteriia</taxon>
        <taxon>Sphingobacteriales</taxon>
        <taxon>Sphingobacteriaceae</taxon>
        <taxon>Mucilaginibacter</taxon>
    </lineage>
</organism>
<dbReference type="InterPro" id="IPR003594">
    <property type="entry name" value="HATPase_dom"/>
</dbReference>
<feature type="domain" description="Histidine kinase" evidence="7">
    <location>
        <begin position="225"/>
        <end position="446"/>
    </location>
</feature>
<dbReference type="PRINTS" id="PR00344">
    <property type="entry name" value="BCTRLSENSOR"/>
</dbReference>
<dbReference type="InterPro" id="IPR001789">
    <property type="entry name" value="Sig_transdc_resp-reg_receiver"/>
</dbReference>
<evidence type="ECO:0000256" key="6">
    <source>
        <dbReference type="SAM" id="Phobius"/>
    </source>
</evidence>
<evidence type="ECO:0000313" key="10">
    <source>
        <dbReference type="Proteomes" id="UP000618754"/>
    </source>
</evidence>
<dbReference type="SUPFAM" id="SSF52172">
    <property type="entry name" value="CheY-like"/>
    <property type="match status" value="1"/>
</dbReference>
<evidence type="ECO:0000256" key="2">
    <source>
        <dbReference type="ARBA" id="ARBA00012438"/>
    </source>
</evidence>
<comment type="caution">
    <text evidence="9">The sequence shown here is derived from an EMBL/GenBank/DDBJ whole genome shotgun (WGS) entry which is preliminary data.</text>
</comment>
<dbReference type="InterPro" id="IPR011006">
    <property type="entry name" value="CheY-like_superfamily"/>
</dbReference>
<proteinExistence type="predicted"/>
<dbReference type="InterPro" id="IPR005467">
    <property type="entry name" value="His_kinase_dom"/>
</dbReference>
<feature type="transmembrane region" description="Helical" evidence="6">
    <location>
        <begin position="132"/>
        <end position="149"/>
    </location>
</feature>
<dbReference type="CDD" id="cd16922">
    <property type="entry name" value="HATPase_EvgS-ArcB-TorS-like"/>
    <property type="match status" value="1"/>
</dbReference>
<accession>A0ABR7X3W2</accession>
<dbReference type="InterPro" id="IPR004358">
    <property type="entry name" value="Sig_transdc_His_kin-like_C"/>
</dbReference>
<feature type="modified residue" description="4-aspartylphosphate" evidence="5">
    <location>
        <position position="516"/>
    </location>
</feature>
<feature type="transmembrane region" description="Helical" evidence="6">
    <location>
        <begin position="169"/>
        <end position="188"/>
    </location>
</feature>
<dbReference type="PROSITE" id="PS50110">
    <property type="entry name" value="RESPONSE_REGULATORY"/>
    <property type="match status" value="1"/>
</dbReference>
<evidence type="ECO:0000259" key="7">
    <source>
        <dbReference type="PROSITE" id="PS50109"/>
    </source>
</evidence>
<dbReference type="CDD" id="cd00082">
    <property type="entry name" value="HisKA"/>
    <property type="match status" value="1"/>
</dbReference>
<dbReference type="SUPFAM" id="SSF55874">
    <property type="entry name" value="ATPase domain of HSP90 chaperone/DNA topoisomerase II/histidine kinase"/>
    <property type="match status" value="1"/>
</dbReference>
<evidence type="ECO:0000313" key="9">
    <source>
        <dbReference type="EMBL" id="MBD1384285.1"/>
    </source>
</evidence>
<dbReference type="Gene3D" id="3.30.565.10">
    <property type="entry name" value="Histidine kinase-like ATPase, C-terminal domain"/>
    <property type="match status" value="1"/>
</dbReference>
<dbReference type="Pfam" id="PF00512">
    <property type="entry name" value="HisKA"/>
    <property type="match status" value="1"/>
</dbReference>
<dbReference type="SMART" id="SM00388">
    <property type="entry name" value="HisKA"/>
    <property type="match status" value="1"/>
</dbReference>
<keyword evidence="6" id="KW-0812">Transmembrane</keyword>
<feature type="domain" description="Response regulatory" evidence="8">
    <location>
        <begin position="467"/>
        <end position="585"/>
    </location>
</feature>
<dbReference type="EMBL" id="JACWMW010000001">
    <property type="protein sequence ID" value="MBD1384285.1"/>
    <property type="molecule type" value="Genomic_DNA"/>
</dbReference>
<evidence type="ECO:0000256" key="3">
    <source>
        <dbReference type="ARBA" id="ARBA00022553"/>
    </source>
</evidence>
<dbReference type="InterPro" id="IPR003661">
    <property type="entry name" value="HisK_dim/P_dom"/>
</dbReference>
<evidence type="ECO:0000259" key="8">
    <source>
        <dbReference type="PROSITE" id="PS50110"/>
    </source>
</evidence>
<protein>
    <recommendedName>
        <fullName evidence="2">histidine kinase</fullName>
        <ecNumber evidence="2">2.7.13.3</ecNumber>
    </recommendedName>
</protein>
<feature type="transmembrane region" description="Helical" evidence="6">
    <location>
        <begin position="110"/>
        <end position="127"/>
    </location>
</feature>
<dbReference type="Pfam" id="PF00072">
    <property type="entry name" value="Response_reg"/>
    <property type="match status" value="1"/>
</dbReference>
<keyword evidence="6" id="KW-0472">Membrane</keyword>
<keyword evidence="6" id="KW-1133">Transmembrane helix</keyword>
<dbReference type="InterPro" id="IPR036097">
    <property type="entry name" value="HisK_dim/P_sf"/>
</dbReference>
<keyword evidence="10" id="KW-1185">Reference proteome</keyword>
<dbReference type="SMART" id="SM00448">
    <property type="entry name" value="REC"/>
    <property type="match status" value="1"/>
</dbReference>
<dbReference type="RefSeq" id="WP_191174169.1">
    <property type="nucleotide sequence ID" value="NZ_JACWMW010000001.1"/>
</dbReference>
<feature type="transmembrane region" description="Helical" evidence="6">
    <location>
        <begin position="30"/>
        <end position="52"/>
    </location>
</feature>
<evidence type="ECO:0000256" key="1">
    <source>
        <dbReference type="ARBA" id="ARBA00000085"/>
    </source>
</evidence>
<feature type="transmembrane region" description="Helical" evidence="6">
    <location>
        <begin position="58"/>
        <end position="77"/>
    </location>
</feature>
<dbReference type="InterPro" id="IPR036890">
    <property type="entry name" value="HATPase_C_sf"/>
</dbReference>
<feature type="transmembrane region" description="Helical" evidence="6">
    <location>
        <begin position="84"/>
        <end position="104"/>
    </location>
</feature>
<dbReference type="EC" id="2.7.13.3" evidence="2"/>
<evidence type="ECO:0000256" key="4">
    <source>
        <dbReference type="ARBA" id="ARBA00023012"/>
    </source>
</evidence>
<dbReference type="Pfam" id="PF02518">
    <property type="entry name" value="HATPase_c"/>
    <property type="match status" value="1"/>
</dbReference>
<dbReference type="SUPFAM" id="SSF47384">
    <property type="entry name" value="Homodimeric domain of signal transducing histidine kinase"/>
    <property type="match status" value="1"/>
</dbReference>
<dbReference type="Gene3D" id="1.10.287.130">
    <property type="match status" value="1"/>
</dbReference>
<dbReference type="PANTHER" id="PTHR45339">
    <property type="entry name" value="HYBRID SIGNAL TRANSDUCTION HISTIDINE KINASE J"/>
    <property type="match status" value="1"/>
</dbReference>
<dbReference type="PANTHER" id="PTHR45339:SF1">
    <property type="entry name" value="HYBRID SIGNAL TRANSDUCTION HISTIDINE KINASE J"/>
    <property type="match status" value="1"/>
</dbReference>
<dbReference type="SMART" id="SM00387">
    <property type="entry name" value="HATPase_c"/>
    <property type="match status" value="1"/>
</dbReference>
<keyword evidence="3 5" id="KW-0597">Phosphoprotein</keyword>
<comment type="catalytic activity">
    <reaction evidence="1">
        <text>ATP + protein L-histidine = ADP + protein N-phospho-L-histidine.</text>
        <dbReference type="EC" id="2.7.13.3"/>
    </reaction>
</comment>
<reference evidence="9 10" key="1">
    <citation type="submission" date="2020-09" db="EMBL/GenBank/DDBJ databases">
        <title>Novel species of Mucilaginibacter isolated from a glacier on the Tibetan Plateau.</title>
        <authorList>
            <person name="Liu Q."/>
            <person name="Xin Y.-H."/>
        </authorList>
    </citation>
    <scope>NUCLEOTIDE SEQUENCE [LARGE SCALE GENOMIC DNA]</scope>
    <source>
        <strain evidence="9 10">CGMCC 1.13878</strain>
    </source>
</reference>
<dbReference type="Gene3D" id="3.40.50.2300">
    <property type="match status" value="1"/>
</dbReference>
<gene>
    <name evidence="9" type="ORF">IDJ75_03270</name>
</gene>
<evidence type="ECO:0000256" key="5">
    <source>
        <dbReference type="PROSITE-ProRule" id="PRU00169"/>
    </source>
</evidence>
<keyword evidence="4" id="KW-0902">Two-component regulatory system</keyword>
<dbReference type="Proteomes" id="UP000618754">
    <property type="component" value="Unassembled WGS sequence"/>
</dbReference>
<dbReference type="CDD" id="cd17546">
    <property type="entry name" value="REC_hyHK_CKI1_RcsC-like"/>
    <property type="match status" value="1"/>
</dbReference>
<dbReference type="PROSITE" id="PS50109">
    <property type="entry name" value="HIS_KIN"/>
    <property type="match status" value="1"/>
</dbReference>